<dbReference type="EC" id="2.4.-.-" evidence="3"/>
<keyword evidence="3" id="KW-0328">Glycosyltransferase</keyword>
<dbReference type="InterPro" id="IPR029044">
    <property type="entry name" value="Nucleotide-diphossugar_trans"/>
</dbReference>
<evidence type="ECO:0000256" key="1">
    <source>
        <dbReference type="SAM" id="Phobius"/>
    </source>
</evidence>
<feature type="transmembrane region" description="Helical" evidence="1">
    <location>
        <begin position="291"/>
        <end position="311"/>
    </location>
</feature>
<dbReference type="GO" id="GO:0016757">
    <property type="term" value="F:glycosyltransferase activity"/>
    <property type="evidence" value="ECO:0007669"/>
    <property type="project" value="UniProtKB-KW"/>
</dbReference>
<keyword evidence="1" id="KW-1133">Transmembrane helix</keyword>
<dbReference type="Proteomes" id="UP001168552">
    <property type="component" value="Unassembled WGS sequence"/>
</dbReference>
<evidence type="ECO:0000313" key="3">
    <source>
        <dbReference type="EMBL" id="MDN4166976.1"/>
    </source>
</evidence>
<keyword evidence="1" id="KW-0812">Transmembrane</keyword>
<evidence type="ECO:0000313" key="4">
    <source>
        <dbReference type="Proteomes" id="UP001168552"/>
    </source>
</evidence>
<dbReference type="PANTHER" id="PTHR22916">
    <property type="entry name" value="GLYCOSYLTRANSFERASE"/>
    <property type="match status" value="1"/>
</dbReference>
<gene>
    <name evidence="3" type="ORF">QWY31_15805</name>
</gene>
<keyword evidence="4" id="KW-1185">Reference proteome</keyword>
<dbReference type="Gene3D" id="3.90.550.10">
    <property type="entry name" value="Spore Coat Polysaccharide Biosynthesis Protein SpsA, Chain A"/>
    <property type="match status" value="1"/>
</dbReference>
<dbReference type="PANTHER" id="PTHR22916:SF64">
    <property type="entry name" value="TRANSFERASE, PUTATIVE-RELATED"/>
    <property type="match status" value="1"/>
</dbReference>
<sequence length="321" mass="36385">MVKYSVIIPVYNRPDEVDELLESLTHQTFTDFEVLIIEDGSSRPCEEIVKKYEKQLAVSYYFKPNSGQGFSRNFGFERAKGNYFIVFDSDCLIPPHYFQAVETALNKYGFDAYGGPDKAHESFTDLQKAISYSMTSFFTTGGIRGSKKAIGGFHPRSFNMGISRAVFEKTKGYIITRMGEDIEFSIRIQANGFTTGLIEEAYVYHKRRTSFSQFWKQLHFFGRARINISRFFPSELKPVHTLPAFFVLAEGCYLISPWIHLPTFYLGSAALGLFSSAIFIDSTRLNKSLKVGLLSVGASFVQLTAYGVGFWTELGKRIRGK</sequence>
<keyword evidence="3" id="KW-0808">Transferase</keyword>
<comment type="caution">
    <text evidence="3">The sequence shown here is derived from an EMBL/GenBank/DDBJ whole genome shotgun (WGS) entry which is preliminary data.</text>
</comment>
<feature type="transmembrane region" description="Helical" evidence="1">
    <location>
        <begin position="258"/>
        <end position="279"/>
    </location>
</feature>
<dbReference type="EMBL" id="JAUHJS010000010">
    <property type="protein sequence ID" value="MDN4166976.1"/>
    <property type="molecule type" value="Genomic_DNA"/>
</dbReference>
<dbReference type="Pfam" id="PF00535">
    <property type="entry name" value="Glycos_transf_2"/>
    <property type="match status" value="1"/>
</dbReference>
<dbReference type="SUPFAM" id="SSF53448">
    <property type="entry name" value="Nucleotide-diphospho-sugar transferases"/>
    <property type="match status" value="1"/>
</dbReference>
<dbReference type="InterPro" id="IPR001173">
    <property type="entry name" value="Glyco_trans_2-like"/>
</dbReference>
<dbReference type="RefSeq" id="WP_320005515.1">
    <property type="nucleotide sequence ID" value="NZ_JAUHJS010000010.1"/>
</dbReference>
<proteinExistence type="predicted"/>
<keyword evidence="1" id="KW-0472">Membrane</keyword>
<protein>
    <submittedName>
        <fullName evidence="3">Glycosyltransferase</fullName>
        <ecNumber evidence="3">2.4.-.-</ecNumber>
    </submittedName>
</protein>
<evidence type="ECO:0000259" key="2">
    <source>
        <dbReference type="Pfam" id="PF00535"/>
    </source>
</evidence>
<organism evidence="3 4">
    <name type="scientific">Shiella aurantiaca</name>
    <dbReference type="NCBI Taxonomy" id="3058365"/>
    <lineage>
        <taxon>Bacteria</taxon>
        <taxon>Pseudomonadati</taxon>
        <taxon>Bacteroidota</taxon>
        <taxon>Cytophagia</taxon>
        <taxon>Cytophagales</taxon>
        <taxon>Shiellaceae</taxon>
        <taxon>Shiella</taxon>
    </lineage>
</organism>
<accession>A0ABT8F9U7</accession>
<feature type="domain" description="Glycosyltransferase 2-like" evidence="2">
    <location>
        <begin position="5"/>
        <end position="167"/>
    </location>
</feature>
<reference evidence="3" key="1">
    <citation type="submission" date="2023-06" db="EMBL/GenBank/DDBJ databases">
        <title>Cytophagales bacterium Strain LB-30, isolated from soil.</title>
        <authorList>
            <person name="Liu B."/>
        </authorList>
    </citation>
    <scope>NUCLEOTIDE SEQUENCE</scope>
    <source>
        <strain evidence="3">LB-30</strain>
    </source>
</reference>
<name>A0ABT8F9U7_9BACT</name>